<sequence>MPSIEKNKMGMIEKYDAFNGVLSADKRIKPSIEKNETFPRISKIGLGLVLLVGTSTPIISHNNLGAGGNKIQIRVVNASTNTYNTQTAVYTNDKISEGSEAIQNMRSERPKTVAVNLEKSGYVKHILQFPEEDEFFDEKFTIQWSDQPANSFPLQAVIRSSGRVTHTLDFKDEV</sequence>
<organism evidence="1 2">
    <name type="scientific">Paenibacillus polygoni</name>
    <dbReference type="NCBI Taxonomy" id="3050112"/>
    <lineage>
        <taxon>Bacteria</taxon>
        <taxon>Bacillati</taxon>
        <taxon>Bacillota</taxon>
        <taxon>Bacilli</taxon>
        <taxon>Bacillales</taxon>
        <taxon>Paenibacillaceae</taxon>
        <taxon>Paenibacillus</taxon>
    </lineage>
</organism>
<gene>
    <name evidence="1" type="ORF">QPK24_22085</name>
</gene>
<proteinExistence type="predicted"/>
<dbReference type="RefSeq" id="WP_285744745.1">
    <property type="nucleotide sequence ID" value="NZ_CP127162.1"/>
</dbReference>
<dbReference type="Proteomes" id="UP001236415">
    <property type="component" value="Chromosome"/>
</dbReference>
<accession>A0ABY8X3E8</accession>
<keyword evidence="2" id="KW-1185">Reference proteome</keyword>
<dbReference type="EMBL" id="CP127162">
    <property type="protein sequence ID" value="WIV18976.1"/>
    <property type="molecule type" value="Genomic_DNA"/>
</dbReference>
<evidence type="ECO:0000313" key="1">
    <source>
        <dbReference type="EMBL" id="WIV18976.1"/>
    </source>
</evidence>
<protein>
    <submittedName>
        <fullName evidence="1">Uncharacterized protein</fullName>
    </submittedName>
</protein>
<name>A0ABY8X3E8_9BACL</name>
<evidence type="ECO:0000313" key="2">
    <source>
        <dbReference type="Proteomes" id="UP001236415"/>
    </source>
</evidence>
<reference evidence="1 2" key="1">
    <citation type="submission" date="2023-06" db="EMBL/GenBank/DDBJ databases">
        <title>Paenibacillus polygonum sp. nov., an endophytic bacterium, isolated from Polygonum lapathifolium L. in Nanji Wetland National Nature Reserve, South of Poyang Lake, Jiangxi Province, China.</title>
        <authorList>
            <person name="Yu Z."/>
        </authorList>
    </citation>
    <scope>NUCLEOTIDE SEQUENCE [LARGE SCALE GENOMIC DNA]</scope>
    <source>
        <strain evidence="1 2">C31</strain>
    </source>
</reference>